<dbReference type="InParanoid" id="A0A3M0CTP3"/>
<evidence type="ECO:0000256" key="5">
    <source>
        <dbReference type="ARBA" id="ARBA00022825"/>
    </source>
</evidence>
<evidence type="ECO:0000256" key="7">
    <source>
        <dbReference type="PIRSR" id="PIRSR001217-1"/>
    </source>
</evidence>
<organism evidence="10 11">
    <name type="scientific">Eilatimonas milleporae</name>
    <dbReference type="NCBI Taxonomy" id="911205"/>
    <lineage>
        <taxon>Bacteria</taxon>
        <taxon>Pseudomonadati</taxon>
        <taxon>Pseudomonadota</taxon>
        <taxon>Alphaproteobacteria</taxon>
        <taxon>Kordiimonadales</taxon>
        <taxon>Kordiimonadaceae</taxon>
        <taxon>Eilatimonas</taxon>
    </lineage>
</organism>
<feature type="active site" description="Proton donor/acceptor" evidence="7">
    <location>
        <position position="203"/>
    </location>
</feature>
<dbReference type="PIRSF" id="PIRSF001217">
    <property type="entry name" value="Protease_4_SppA"/>
    <property type="match status" value="1"/>
</dbReference>
<accession>A0A3M0CTP3</accession>
<dbReference type="PANTHER" id="PTHR33209">
    <property type="entry name" value="PROTEASE 4"/>
    <property type="match status" value="1"/>
</dbReference>
<dbReference type="CDD" id="cd07018">
    <property type="entry name" value="S49_SppA_67K_type"/>
    <property type="match status" value="1"/>
</dbReference>
<proteinExistence type="inferred from homology"/>
<evidence type="ECO:0000256" key="6">
    <source>
        <dbReference type="ARBA" id="ARBA00023136"/>
    </source>
</evidence>
<dbReference type="SUPFAM" id="SSF52096">
    <property type="entry name" value="ClpP/crotonase"/>
    <property type="match status" value="2"/>
</dbReference>
<evidence type="ECO:0000256" key="2">
    <source>
        <dbReference type="ARBA" id="ARBA00008683"/>
    </source>
</evidence>
<keyword evidence="6 8" id="KW-0472">Membrane</keyword>
<reference evidence="10 11" key="1">
    <citation type="submission" date="2018-10" db="EMBL/GenBank/DDBJ databases">
        <title>Genomic Encyclopedia of Archaeal and Bacterial Type Strains, Phase II (KMG-II): from individual species to whole genera.</title>
        <authorList>
            <person name="Goeker M."/>
        </authorList>
    </citation>
    <scope>NUCLEOTIDE SEQUENCE [LARGE SCALE GENOMIC DNA]</scope>
    <source>
        <strain evidence="10 11">DSM 25217</strain>
    </source>
</reference>
<feature type="domain" description="Peptidase S49" evidence="9">
    <location>
        <begin position="389"/>
        <end position="539"/>
    </location>
</feature>
<name>A0A3M0CTP3_9PROT</name>
<feature type="transmembrane region" description="Helical" evidence="8">
    <location>
        <begin position="21"/>
        <end position="41"/>
    </location>
</feature>
<dbReference type="Pfam" id="PF01343">
    <property type="entry name" value="Peptidase_S49"/>
    <property type="match status" value="2"/>
</dbReference>
<dbReference type="InterPro" id="IPR029045">
    <property type="entry name" value="ClpP/crotonase-like_dom_sf"/>
</dbReference>
<evidence type="ECO:0000256" key="4">
    <source>
        <dbReference type="ARBA" id="ARBA00022801"/>
    </source>
</evidence>
<evidence type="ECO:0000256" key="3">
    <source>
        <dbReference type="ARBA" id="ARBA00022670"/>
    </source>
</evidence>
<comment type="similarity">
    <text evidence="2">Belongs to the peptidase S49 family.</text>
</comment>
<dbReference type="InterPro" id="IPR047272">
    <property type="entry name" value="S49_SppA_C"/>
</dbReference>
<dbReference type="RefSeq" id="WP_147453420.1">
    <property type="nucleotide sequence ID" value="NZ_REFR01000009.1"/>
</dbReference>
<dbReference type="Proteomes" id="UP000271227">
    <property type="component" value="Unassembled WGS sequence"/>
</dbReference>
<keyword evidence="3" id="KW-0645">Protease</keyword>
<keyword evidence="4" id="KW-0378">Hydrolase</keyword>
<sequence>MKSLLATVWGGVKATVKVIQGFGTAMLGLFAIIALIALWTASRNQQAAPNVPKGAVMVLWPNGAIVEQAEMADPFEAVFARFNDKRPETGIHDLLDAVRRAKTDDRIAAMALFTDTMWSARPSHLHTLAGAIQDFRESGKKVYAISTSYSQTDFLLAAQADKIFLNPAGNVFLTGYGQYNPYFKSLLDKLGVSVNVFRVGTYKSAVEPFTRDDMSEDAREANRGYLETLWRLYGDAVGAPRGMTAAQITQGINDAPALLREAGGDMAQMALNKGLVDAIATRADWRQELMDTYGTSPDGNTFNQIHWQAYLQATDPGTSGGNTIAVITAQGEIIAGEGPVTVTAAETLIRYIREARTAEDVSAIVLRVDSPGGSGFASELIRQELATAQADGIPVVASFGPLAASGGYWISATADEIWSAPSTITGSIGIFAIVPTFENTLDKVGIHTDGVGTTAFAGALDTSRPLSDRVKDVVQQSIDAGYRDFLELVARGRGLSVDEVNAIAQGRVWSGIKAQEIGLVDHLGGLDEAVAAAARLAGVETYETVFYREQPDPFDAFLADLFSSFTMTAPVSGGPLETGYGLIGTLDATAIPPSATLKSLYDLQADAEQILRLNDPHGRYFLCLECAVR</sequence>
<evidence type="ECO:0000313" key="10">
    <source>
        <dbReference type="EMBL" id="RMB11790.1"/>
    </source>
</evidence>
<evidence type="ECO:0000259" key="9">
    <source>
        <dbReference type="Pfam" id="PF01343"/>
    </source>
</evidence>
<keyword evidence="5" id="KW-0720">Serine protease</keyword>
<evidence type="ECO:0000256" key="1">
    <source>
        <dbReference type="ARBA" id="ARBA00004370"/>
    </source>
</evidence>
<dbReference type="GO" id="GO:0006465">
    <property type="term" value="P:signal peptide processing"/>
    <property type="evidence" value="ECO:0007669"/>
    <property type="project" value="InterPro"/>
</dbReference>
<dbReference type="NCBIfam" id="TIGR00705">
    <property type="entry name" value="SppA_67K"/>
    <property type="match status" value="1"/>
</dbReference>
<dbReference type="Gene3D" id="3.90.226.10">
    <property type="entry name" value="2-enoyl-CoA Hydratase, Chain A, domain 1"/>
    <property type="match status" value="2"/>
</dbReference>
<comment type="caution">
    <text evidence="10">The sequence shown here is derived from an EMBL/GenBank/DDBJ whole genome shotgun (WGS) entry which is preliminary data.</text>
</comment>
<dbReference type="FunCoup" id="A0A3M0CTP3">
    <property type="interactions" value="214"/>
</dbReference>
<dbReference type="InterPro" id="IPR004635">
    <property type="entry name" value="Pept_S49_SppA"/>
</dbReference>
<keyword evidence="8" id="KW-1133">Transmembrane helix</keyword>
<dbReference type="CDD" id="cd07023">
    <property type="entry name" value="S49_Sppa_N_C"/>
    <property type="match status" value="1"/>
</dbReference>
<dbReference type="NCBIfam" id="TIGR00706">
    <property type="entry name" value="SppA_dom"/>
    <property type="match status" value="1"/>
</dbReference>
<dbReference type="PANTHER" id="PTHR33209:SF1">
    <property type="entry name" value="PEPTIDASE S49 DOMAIN-CONTAINING PROTEIN"/>
    <property type="match status" value="1"/>
</dbReference>
<dbReference type="AlphaFoldDB" id="A0A3M0CTP3"/>
<protein>
    <submittedName>
        <fullName evidence="10">Signal peptide peptidase A</fullName>
    </submittedName>
</protein>
<evidence type="ECO:0000256" key="8">
    <source>
        <dbReference type="SAM" id="Phobius"/>
    </source>
</evidence>
<feature type="active site" description="Nucleophile" evidence="7">
    <location>
        <position position="405"/>
    </location>
</feature>
<gene>
    <name evidence="10" type="ORF">BXY39_0274</name>
</gene>
<dbReference type="EMBL" id="REFR01000009">
    <property type="protein sequence ID" value="RMB11790.1"/>
    <property type="molecule type" value="Genomic_DNA"/>
</dbReference>
<dbReference type="Gene3D" id="6.20.330.10">
    <property type="match status" value="1"/>
</dbReference>
<dbReference type="InterPro" id="IPR004634">
    <property type="entry name" value="Pept_S49_pIV"/>
</dbReference>
<comment type="subcellular location">
    <subcellularLocation>
        <location evidence="1">Membrane</location>
    </subcellularLocation>
</comment>
<dbReference type="GO" id="GO:0016020">
    <property type="term" value="C:membrane"/>
    <property type="evidence" value="ECO:0007669"/>
    <property type="project" value="UniProtKB-SubCell"/>
</dbReference>
<dbReference type="OrthoDB" id="9764363at2"/>
<keyword evidence="8" id="KW-0812">Transmembrane</keyword>
<feature type="domain" description="Peptidase S49" evidence="9">
    <location>
        <begin position="135"/>
        <end position="291"/>
    </location>
</feature>
<evidence type="ECO:0000313" key="11">
    <source>
        <dbReference type="Proteomes" id="UP000271227"/>
    </source>
</evidence>
<dbReference type="InterPro" id="IPR002142">
    <property type="entry name" value="Peptidase_S49"/>
</dbReference>
<dbReference type="InterPro" id="IPR047217">
    <property type="entry name" value="S49_SppA_67K_type_N"/>
</dbReference>
<dbReference type="GO" id="GO:0008236">
    <property type="term" value="F:serine-type peptidase activity"/>
    <property type="evidence" value="ECO:0007669"/>
    <property type="project" value="UniProtKB-KW"/>
</dbReference>
<keyword evidence="11" id="KW-1185">Reference proteome</keyword>